<dbReference type="EMBL" id="BAAAHU010000045">
    <property type="protein sequence ID" value="GAA1013445.1"/>
    <property type="molecule type" value="Genomic_DNA"/>
</dbReference>
<reference evidence="2" key="1">
    <citation type="journal article" date="2019" name="Int. J. Syst. Evol. Microbiol.">
        <title>The Global Catalogue of Microorganisms (GCM) 10K type strain sequencing project: providing services to taxonomists for standard genome sequencing and annotation.</title>
        <authorList>
            <consortium name="The Broad Institute Genomics Platform"/>
            <consortium name="The Broad Institute Genome Sequencing Center for Infectious Disease"/>
            <person name="Wu L."/>
            <person name="Ma J."/>
        </authorList>
    </citation>
    <scope>NUCLEOTIDE SEQUENCE [LARGE SCALE GENOMIC DNA]</scope>
    <source>
        <strain evidence="2">JCM 11269</strain>
    </source>
</reference>
<sequence>MRGRRLPGAREAAFSSSCGLPRLAPSVFPVSRLPGSSGFGTLPVLPAVSSVPLRLPSLARSAARPPPRSARPLVLVRGHGALGAPAQTVVRVGSGLPYQISMRRAAMEMP</sequence>
<gene>
    <name evidence="1" type="ORF">GCM10009564_40140</name>
</gene>
<proteinExistence type="predicted"/>
<organism evidence="1 2">
    <name type="scientific">Streptomyces thermogriseus</name>
    <dbReference type="NCBI Taxonomy" id="75292"/>
    <lineage>
        <taxon>Bacteria</taxon>
        <taxon>Bacillati</taxon>
        <taxon>Actinomycetota</taxon>
        <taxon>Actinomycetes</taxon>
        <taxon>Kitasatosporales</taxon>
        <taxon>Streptomycetaceae</taxon>
        <taxon>Streptomyces</taxon>
    </lineage>
</organism>
<protein>
    <submittedName>
        <fullName evidence="1">Uncharacterized protein</fullName>
    </submittedName>
</protein>
<keyword evidence="2" id="KW-1185">Reference proteome</keyword>
<evidence type="ECO:0000313" key="1">
    <source>
        <dbReference type="EMBL" id="GAA1013445.1"/>
    </source>
</evidence>
<evidence type="ECO:0000313" key="2">
    <source>
        <dbReference type="Proteomes" id="UP001501072"/>
    </source>
</evidence>
<accession>A0ABP4DPE0</accession>
<name>A0ABP4DPE0_9ACTN</name>
<comment type="caution">
    <text evidence="1">The sequence shown here is derived from an EMBL/GenBank/DDBJ whole genome shotgun (WGS) entry which is preliminary data.</text>
</comment>
<dbReference type="Proteomes" id="UP001501072">
    <property type="component" value="Unassembled WGS sequence"/>
</dbReference>